<reference evidence="2" key="2">
    <citation type="submission" date="2014-03" db="EMBL/GenBank/DDBJ databases">
        <authorList>
            <person name="Genoscope - CEA"/>
        </authorList>
    </citation>
    <scope>NUCLEOTIDE SEQUENCE</scope>
</reference>
<sequence>MNKVISCLLIISFQIFDLLPVKETTHIPYELEDPVSCLRVRPRRYVIPYPDGPTDRKNEPFEVFQNLGLKLATNLVIRVPSCLSYKGNEYHHSYGEMFSLPHLW</sequence>
<accession>A0A060Z4W3</accession>
<proteinExistence type="predicted"/>
<dbReference type="AlphaFoldDB" id="A0A060Z4W3"/>
<gene>
    <name evidence="2" type="ORF">GSONMT00056261001</name>
</gene>
<feature type="signal peptide" evidence="1">
    <location>
        <begin position="1"/>
        <end position="24"/>
    </location>
</feature>
<dbReference type="Proteomes" id="UP000193380">
    <property type="component" value="Unassembled WGS sequence"/>
</dbReference>
<dbReference type="STRING" id="8022.A0A060Z4W3"/>
<protein>
    <submittedName>
        <fullName evidence="2">Uncharacterized protein</fullName>
    </submittedName>
</protein>
<name>A0A060Z4W3_ONCMY</name>
<keyword evidence="1" id="KW-0732">Signal</keyword>
<reference evidence="2" key="1">
    <citation type="journal article" date="2014" name="Nat. Commun.">
        <title>The rainbow trout genome provides novel insights into evolution after whole-genome duplication in vertebrates.</title>
        <authorList>
            <person name="Berthelot C."/>
            <person name="Brunet F."/>
            <person name="Chalopin D."/>
            <person name="Juanchich A."/>
            <person name="Bernard M."/>
            <person name="Noel B."/>
            <person name="Bento P."/>
            <person name="Da Silva C."/>
            <person name="Labadie K."/>
            <person name="Alberti A."/>
            <person name="Aury J.M."/>
            <person name="Louis A."/>
            <person name="Dehais P."/>
            <person name="Bardou P."/>
            <person name="Montfort J."/>
            <person name="Klopp C."/>
            <person name="Cabau C."/>
            <person name="Gaspin C."/>
            <person name="Thorgaard G.H."/>
            <person name="Boussaha M."/>
            <person name="Quillet E."/>
            <person name="Guyomard R."/>
            <person name="Galiana D."/>
            <person name="Bobe J."/>
            <person name="Volff J.N."/>
            <person name="Genet C."/>
            <person name="Wincker P."/>
            <person name="Jaillon O."/>
            <person name="Roest Crollius H."/>
            <person name="Guiguen Y."/>
        </authorList>
    </citation>
    <scope>NUCLEOTIDE SEQUENCE [LARGE SCALE GENOMIC DNA]</scope>
</reference>
<feature type="chain" id="PRO_5001592698" evidence="1">
    <location>
        <begin position="25"/>
        <end position="104"/>
    </location>
</feature>
<dbReference type="PaxDb" id="8022-A0A060Z4W3"/>
<organism evidence="2 3">
    <name type="scientific">Oncorhynchus mykiss</name>
    <name type="common">Rainbow trout</name>
    <name type="synonym">Salmo gairdneri</name>
    <dbReference type="NCBI Taxonomy" id="8022"/>
    <lineage>
        <taxon>Eukaryota</taxon>
        <taxon>Metazoa</taxon>
        <taxon>Chordata</taxon>
        <taxon>Craniata</taxon>
        <taxon>Vertebrata</taxon>
        <taxon>Euteleostomi</taxon>
        <taxon>Actinopterygii</taxon>
        <taxon>Neopterygii</taxon>
        <taxon>Teleostei</taxon>
        <taxon>Protacanthopterygii</taxon>
        <taxon>Salmoniformes</taxon>
        <taxon>Salmonidae</taxon>
        <taxon>Salmoninae</taxon>
        <taxon>Oncorhynchus</taxon>
    </lineage>
</organism>
<evidence type="ECO:0000313" key="2">
    <source>
        <dbReference type="EMBL" id="CDQ99061.1"/>
    </source>
</evidence>
<evidence type="ECO:0000313" key="3">
    <source>
        <dbReference type="Proteomes" id="UP000193380"/>
    </source>
</evidence>
<evidence type="ECO:0000256" key="1">
    <source>
        <dbReference type="SAM" id="SignalP"/>
    </source>
</evidence>
<dbReference type="EMBL" id="FR942884">
    <property type="protein sequence ID" value="CDQ99061.1"/>
    <property type="molecule type" value="Genomic_DNA"/>
</dbReference>